<keyword evidence="1" id="KW-0547">Nucleotide-binding</keyword>
<feature type="compositionally biased region" description="Acidic residues" evidence="3">
    <location>
        <begin position="649"/>
        <end position="667"/>
    </location>
</feature>
<dbReference type="EMBL" id="JAYKXN010000002">
    <property type="protein sequence ID" value="KAK7311671.1"/>
    <property type="molecule type" value="Genomic_DNA"/>
</dbReference>
<organism evidence="6 7">
    <name type="scientific">Clitoria ternatea</name>
    <name type="common">Butterfly pea</name>
    <dbReference type="NCBI Taxonomy" id="43366"/>
    <lineage>
        <taxon>Eukaryota</taxon>
        <taxon>Viridiplantae</taxon>
        <taxon>Streptophyta</taxon>
        <taxon>Embryophyta</taxon>
        <taxon>Tracheophyta</taxon>
        <taxon>Spermatophyta</taxon>
        <taxon>Magnoliopsida</taxon>
        <taxon>eudicotyledons</taxon>
        <taxon>Gunneridae</taxon>
        <taxon>Pentapetalae</taxon>
        <taxon>rosids</taxon>
        <taxon>fabids</taxon>
        <taxon>Fabales</taxon>
        <taxon>Fabaceae</taxon>
        <taxon>Papilionoideae</taxon>
        <taxon>50 kb inversion clade</taxon>
        <taxon>NPAAA clade</taxon>
        <taxon>indigoferoid/millettioid clade</taxon>
        <taxon>Phaseoleae</taxon>
        <taxon>Clitoria</taxon>
    </lineage>
</organism>
<evidence type="ECO:0000313" key="6">
    <source>
        <dbReference type="EMBL" id="KAK7311671.1"/>
    </source>
</evidence>
<feature type="compositionally biased region" description="Polar residues" evidence="3">
    <location>
        <begin position="769"/>
        <end position="792"/>
    </location>
</feature>
<reference evidence="6 7" key="1">
    <citation type="submission" date="2024-01" db="EMBL/GenBank/DDBJ databases">
        <title>The genomes of 5 underutilized Papilionoideae crops provide insights into root nodulation and disease resistance.</title>
        <authorList>
            <person name="Yuan L."/>
        </authorList>
    </citation>
    <scope>NUCLEOTIDE SEQUENCE [LARGE SCALE GENOMIC DNA]</scope>
    <source>
        <strain evidence="6">LY-2023</strain>
        <tissue evidence="6">Leaf</tissue>
    </source>
</reference>
<feature type="compositionally biased region" description="Polar residues" evidence="3">
    <location>
        <begin position="709"/>
        <end position="744"/>
    </location>
</feature>
<sequence>MQHLLLANAGLPCVTAVVENENKNVPEESLLMEWKMATDYYFKSVVSVLRLQQVCLNPHKDITLEQVDSFSSFLSQLILMQQKQLAAASAFDKKLKCFRECVSILGKFSFSSYPLATYKCMWQQKQLFDSLCAMSNEELLLLRIFEDSHLNTCPRARPPVSRIISSLEIFLPVFCKSKESLDCKLIGGTKAVIAATSSHHCIVTQEMEQLVHENFKVIREFKQHLLELHEQELDRSTVKEVLIQHFQDIIDKAELIDEEFSTAIEPNSTSVDSSEEDRSGEINKFKESLKSTYQHLATVFQNLCCSSNIPMVEESMVNIGSWEILFESFVTNLSMDILCENLFKAIAFGVKLVNQSGEVRTDLRNLHTFMDHLLNFGDELMKNFLAMHRSVSVTTHVIANILSSLFSIGFGTSNENNEEDGTLNTSGDASGTGMGEGVGLKDVSDQIADEDQLLGTREQQNENQDDSKEVPMSNNGGIEMEQDFQADALSLSEDSEEDDDIDDGNEELESEMGATGPESEAVAEKVFDKNEDEIPNDKREKYESGPSVKDRDGSNKELRAREDESTSNEPGEGNSDDGDAQDDQTASHDDIGDEENADEVNMDKEAAYSDPTGLKPDELDQTSDMDVDVKEDADLMDEGDLDKQSNSAENEDEGNQDEETCSPDEVMEEAHTEVDVSSEKDDLDQDHQENADMNSTQPKKDACEFSDLINEQVSTVDLASQSKVDTQMSGSENIAAESNLSNSHPDLDNRAPLGGLPSRNMSEPDLKMSDTSNSGAFSENQPKSHLPQQEHSLTQEKHSNPHRSIGDTLECQKDRINISGDIQEDNLEKQGEMEDENADEYGYVSQFEKGTTQALGPATFEQVDRNIDSEKPDKESPAGEEAKLQLKKERLEMDSVTSSSLISKNEKREQVNMSAIENSQDDGSVKPLASENPNLEIRLEDLVSFRSSYLTESTDKLSQLPVNDKDLGKGQDPCDVPDDVKESATAIWRKYELRTTKLSLELAEQLRLVIEPTVASKLQGDYRTGKRINMKKVIQFIASHYRKDKIWLRRTKLNKRDYQVVIAIDDSHSMSETCCGDVAIEALVTVCRAVSQLEMGSLAVASFGTKGNIKLLHDFDRPFTGEAGVKMISNLTFKQENTIADEPVVDLLKYLTNKLDTAVAKARLPSGHNPLQQLVLIIADGRFHEKEKLKRYVRDVSIGNRMVAFLLLDNSQESIMDLMEASFEGGKMKFSKYMDSFPFPYYIVLRNIEALPRTLANLLRQWMELMQHSTGLIG</sequence>
<feature type="chain" id="PRO_5042930463" description="VWFA domain-containing protein" evidence="4">
    <location>
        <begin position="17"/>
        <end position="1274"/>
    </location>
</feature>
<dbReference type="GO" id="GO:0000055">
    <property type="term" value="P:ribosomal large subunit export from nucleus"/>
    <property type="evidence" value="ECO:0007669"/>
    <property type="project" value="TreeGrafter"/>
</dbReference>
<feature type="region of interest" description="Disordered" evidence="3">
    <location>
        <begin position="490"/>
        <end position="841"/>
    </location>
</feature>
<keyword evidence="4" id="KW-0732">Signal</keyword>
<dbReference type="GO" id="GO:0005634">
    <property type="term" value="C:nucleus"/>
    <property type="evidence" value="ECO:0007669"/>
    <property type="project" value="TreeGrafter"/>
</dbReference>
<proteinExistence type="predicted"/>
<dbReference type="GO" id="GO:0030687">
    <property type="term" value="C:preribosome, large subunit precursor"/>
    <property type="evidence" value="ECO:0007669"/>
    <property type="project" value="TreeGrafter"/>
</dbReference>
<evidence type="ECO:0000259" key="5">
    <source>
        <dbReference type="PROSITE" id="PS50234"/>
    </source>
</evidence>
<feature type="signal peptide" evidence="4">
    <location>
        <begin position="1"/>
        <end position="16"/>
    </location>
</feature>
<dbReference type="InterPro" id="IPR002035">
    <property type="entry name" value="VWF_A"/>
</dbReference>
<dbReference type="AlphaFoldDB" id="A0AAN9K7W7"/>
<dbReference type="Proteomes" id="UP001359559">
    <property type="component" value="Unassembled WGS sequence"/>
</dbReference>
<name>A0AAN9K7W7_CLITE</name>
<keyword evidence="7" id="KW-1185">Reference proteome</keyword>
<dbReference type="SUPFAM" id="SSF53300">
    <property type="entry name" value="vWA-like"/>
    <property type="match status" value="1"/>
</dbReference>
<evidence type="ECO:0000256" key="2">
    <source>
        <dbReference type="ARBA" id="ARBA00022840"/>
    </source>
</evidence>
<feature type="compositionally biased region" description="Acidic residues" evidence="3">
    <location>
        <begin position="493"/>
        <end position="510"/>
    </location>
</feature>
<evidence type="ECO:0000256" key="1">
    <source>
        <dbReference type="ARBA" id="ARBA00022741"/>
    </source>
</evidence>
<evidence type="ECO:0000256" key="3">
    <source>
        <dbReference type="SAM" id="MobiDB-lite"/>
    </source>
</evidence>
<feature type="region of interest" description="Disordered" evidence="3">
    <location>
        <begin position="456"/>
        <end position="477"/>
    </location>
</feature>
<dbReference type="GO" id="GO:0000027">
    <property type="term" value="P:ribosomal large subunit assembly"/>
    <property type="evidence" value="ECO:0007669"/>
    <property type="project" value="TreeGrafter"/>
</dbReference>
<feature type="compositionally biased region" description="Basic and acidic residues" evidence="3">
    <location>
        <begin position="668"/>
        <end position="690"/>
    </location>
</feature>
<feature type="compositionally biased region" description="Acidic residues" evidence="3">
    <location>
        <begin position="591"/>
        <end position="600"/>
    </location>
</feature>
<dbReference type="GO" id="GO:0005524">
    <property type="term" value="F:ATP binding"/>
    <property type="evidence" value="ECO:0007669"/>
    <property type="project" value="UniProtKB-KW"/>
</dbReference>
<accession>A0AAN9K7W7</accession>
<dbReference type="PANTHER" id="PTHR48103:SF2">
    <property type="entry name" value="MIDASIN"/>
    <property type="match status" value="1"/>
</dbReference>
<dbReference type="InterPro" id="IPR036465">
    <property type="entry name" value="vWFA_dom_sf"/>
</dbReference>
<feature type="compositionally biased region" description="Basic and acidic residues" evidence="3">
    <location>
        <begin position="535"/>
        <end position="564"/>
    </location>
</feature>
<feature type="region of interest" description="Disordered" evidence="3">
    <location>
        <begin position="414"/>
        <end position="439"/>
    </location>
</feature>
<evidence type="ECO:0000313" key="7">
    <source>
        <dbReference type="Proteomes" id="UP001359559"/>
    </source>
</evidence>
<dbReference type="FunFam" id="3.40.50.410:FF:000114">
    <property type="entry name" value="Midasin"/>
    <property type="match status" value="1"/>
</dbReference>
<comment type="caution">
    <text evidence="6">The sequence shown here is derived from an EMBL/GenBank/DDBJ whole genome shotgun (WGS) entry which is preliminary data.</text>
</comment>
<evidence type="ECO:0000256" key="4">
    <source>
        <dbReference type="SAM" id="SignalP"/>
    </source>
</evidence>
<protein>
    <recommendedName>
        <fullName evidence="5">VWFA domain-containing protein</fullName>
    </recommendedName>
</protein>
<keyword evidence="2" id="KW-0067">ATP-binding</keyword>
<gene>
    <name evidence="6" type="ORF">RJT34_09956</name>
</gene>
<dbReference type="PROSITE" id="PS50234">
    <property type="entry name" value="VWFA"/>
    <property type="match status" value="1"/>
</dbReference>
<feature type="domain" description="VWFA" evidence="5">
    <location>
        <begin position="1059"/>
        <end position="1258"/>
    </location>
</feature>
<dbReference type="PANTHER" id="PTHR48103">
    <property type="entry name" value="MIDASIN-RELATED"/>
    <property type="match status" value="1"/>
</dbReference>